<protein>
    <submittedName>
        <fullName evidence="4">Phosphodiesterase</fullName>
    </submittedName>
</protein>
<dbReference type="PATRIC" id="fig|1605367.3.peg.1988"/>
<dbReference type="Pfam" id="PF25077">
    <property type="entry name" value="DUF7800"/>
    <property type="match status" value="1"/>
</dbReference>
<dbReference type="InterPro" id="IPR029052">
    <property type="entry name" value="Metallo-depent_PP-like"/>
</dbReference>
<evidence type="ECO:0000259" key="3">
    <source>
        <dbReference type="Pfam" id="PF25077"/>
    </source>
</evidence>
<dbReference type="Pfam" id="PF09423">
    <property type="entry name" value="PhoD"/>
    <property type="match status" value="1"/>
</dbReference>
<evidence type="ECO:0000259" key="2">
    <source>
        <dbReference type="Pfam" id="PF09423"/>
    </source>
</evidence>
<keyword evidence="1" id="KW-0732">Signal</keyword>
<gene>
    <name evidence="4" type="ORF">AFM12_03235</name>
</gene>
<feature type="chain" id="PRO_5006136577" evidence="1">
    <location>
        <begin position="22"/>
        <end position="445"/>
    </location>
</feature>
<proteinExistence type="predicted"/>
<dbReference type="STRING" id="1605367.AFM12_03235"/>
<dbReference type="InterPro" id="IPR056702">
    <property type="entry name" value="DUF7800"/>
</dbReference>
<sequence length="445" mass="52183">MLQKRLIQVLFLLFLSNQLFAQLLAGPMLGYSEMREVLLWVQTEKPAVVKYNYWEKGNENDKFSSTPHLTQKDNYFISKVVLEDVLPGKTYEYELILNGIKQKFDYPLEFQTQTLWQYRTDPPAFTFAFGSCVYTNEPEFDRPGKPYGNSFKIFDEIYEQNPDFMVWGGDNIYLREVDWNTRSGIYKRYIDFKRQPELQKLFANTHHYATWDDHDFGPNDADRSYWGKSWTLEAFKDNWGNPNYIYEDEAVTGTFFWEDVQFFILDDRWYRAPNYLSDEEKDYFGQKQTDWLIDALAASRAPFKFVVAGGQVINPAADFENMATFPAERQKLLDRITENNISGVVFLTGDRHHTALRKLDREGTYPLYDITVSALTSGMAKPRDEERVSADLIPDTIVEDLNNFGIFEVSGPRTDRSLKINIIDNEGKPRWNYTIKARDLRKPRD</sequence>
<name>A0A0P7C4L6_9BACT</name>
<organism evidence="4 5">
    <name type="scientific">Jiulongibacter sediminis</name>
    <dbReference type="NCBI Taxonomy" id="1605367"/>
    <lineage>
        <taxon>Bacteria</taxon>
        <taxon>Pseudomonadati</taxon>
        <taxon>Bacteroidota</taxon>
        <taxon>Cytophagia</taxon>
        <taxon>Cytophagales</taxon>
        <taxon>Leadbetterellaceae</taxon>
        <taxon>Jiulongibacter</taxon>
    </lineage>
</organism>
<evidence type="ECO:0000313" key="5">
    <source>
        <dbReference type="Proteomes" id="UP000050454"/>
    </source>
</evidence>
<evidence type="ECO:0000313" key="4">
    <source>
        <dbReference type="EMBL" id="KPM49622.1"/>
    </source>
</evidence>
<evidence type="ECO:0000256" key="1">
    <source>
        <dbReference type="SAM" id="SignalP"/>
    </source>
</evidence>
<dbReference type="SUPFAM" id="SSF56300">
    <property type="entry name" value="Metallo-dependent phosphatases"/>
    <property type="match status" value="1"/>
</dbReference>
<dbReference type="EMBL" id="LGTQ01000005">
    <property type="protein sequence ID" value="KPM49622.1"/>
    <property type="molecule type" value="Genomic_DNA"/>
</dbReference>
<accession>A0A0P7C4L6</accession>
<dbReference type="CDD" id="cd07389">
    <property type="entry name" value="MPP_PhoD"/>
    <property type="match status" value="1"/>
</dbReference>
<dbReference type="InterPro" id="IPR018946">
    <property type="entry name" value="PhoD-like_MPP"/>
</dbReference>
<dbReference type="RefSeq" id="WP_055143858.1">
    <property type="nucleotide sequence ID" value="NZ_JXSZ01000005.1"/>
</dbReference>
<keyword evidence="5" id="KW-1185">Reference proteome</keyword>
<feature type="signal peptide" evidence="1">
    <location>
        <begin position="1"/>
        <end position="21"/>
    </location>
</feature>
<dbReference type="PANTHER" id="PTHR33987:SF1">
    <property type="entry name" value="CALCINEURIN-LIKE METALLO-PHOSPHOESTERASE SUPERFAMILY PROTEIN"/>
    <property type="match status" value="1"/>
</dbReference>
<dbReference type="AlphaFoldDB" id="A0A0P7C4L6"/>
<comment type="caution">
    <text evidence="4">The sequence shown here is derived from an EMBL/GenBank/DDBJ whole genome shotgun (WGS) entry which is preliminary data.</text>
</comment>
<dbReference type="PANTHER" id="PTHR33987">
    <property type="entry name" value="CALCINEURIN-LIKE METALLO-PHOSPHOESTERASE SUPERFAMILY PROTEIN"/>
    <property type="match status" value="1"/>
</dbReference>
<reference evidence="4 5" key="1">
    <citation type="submission" date="2015-07" db="EMBL/GenBank/DDBJ databases">
        <title>The draft genome sequence of Leadbetterella sp. JN14-9.</title>
        <authorList>
            <person name="Liu Y."/>
            <person name="Du J."/>
            <person name="Shao Z."/>
        </authorList>
    </citation>
    <scope>NUCLEOTIDE SEQUENCE [LARGE SCALE GENOMIC DNA]</scope>
    <source>
        <strain evidence="4 5">JN14-9</strain>
    </source>
</reference>
<feature type="domain" description="PhoD-like phosphatase metallophosphatase" evidence="2">
    <location>
        <begin position="149"/>
        <end position="385"/>
    </location>
</feature>
<dbReference type="OrthoDB" id="9763616at2"/>
<dbReference type="Proteomes" id="UP000050454">
    <property type="component" value="Unassembled WGS sequence"/>
</dbReference>
<feature type="domain" description="DUF7800" evidence="3">
    <location>
        <begin position="21"/>
        <end position="101"/>
    </location>
</feature>
<dbReference type="InterPro" id="IPR038607">
    <property type="entry name" value="PhoD-like_sf"/>
</dbReference>
<dbReference type="Gene3D" id="3.60.21.70">
    <property type="entry name" value="PhoD-like phosphatase"/>
    <property type="match status" value="1"/>
</dbReference>